<dbReference type="GO" id="GO:0005886">
    <property type="term" value="C:plasma membrane"/>
    <property type="evidence" value="ECO:0007669"/>
    <property type="project" value="TreeGrafter"/>
</dbReference>
<evidence type="ECO:0000256" key="7">
    <source>
        <dbReference type="SAM" id="MobiDB-lite"/>
    </source>
</evidence>
<evidence type="ECO:0000256" key="3">
    <source>
        <dbReference type="ARBA" id="ARBA00022448"/>
    </source>
</evidence>
<dbReference type="Gene3D" id="1.20.1250.20">
    <property type="entry name" value="MFS general substrate transporter like domains"/>
    <property type="match status" value="1"/>
</dbReference>
<evidence type="ECO:0000256" key="4">
    <source>
        <dbReference type="ARBA" id="ARBA00022692"/>
    </source>
</evidence>
<reference evidence="10 11" key="1">
    <citation type="submission" date="2018-11" db="EMBL/GenBank/DDBJ databases">
        <title>Genome sequence of Saitozyma podzolica DSM 27192.</title>
        <authorList>
            <person name="Aliyu H."/>
            <person name="Gorte O."/>
            <person name="Ochsenreither K."/>
        </authorList>
    </citation>
    <scope>NUCLEOTIDE SEQUENCE [LARGE SCALE GENOMIC DNA]</scope>
    <source>
        <strain evidence="10 11">DSM 27192</strain>
    </source>
</reference>
<dbReference type="PROSITE" id="PS50850">
    <property type="entry name" value="MFS"/>
    <property type="match status" value="1"/>
</dbReference>
<gene>
    <name evidence="10" type="ORF">EHS25_001523</name>
</gene>
<feature type="transmembrane region" description="Helical" evidence="8">
    <location>
        <begin position="406"/>
        <end position="427"/>
    </location>
</feature>
<comment type="similarity">
    <text evidence="2">Belongs to the major facilitator superfamily.</text>
</comment>
<dbReference type="InterPro" id="IPR020846">
    <property type="entry name" value="MFS_dom"/>
</dbReference>
<feature type="transmembrane region" description="Helical" evidence="8">
    <location>
        <begin position="12"/>
        <end position="33"/>
    </location>
</feature>
<dbReference type="PANTHER" id="PTHR23501:SF78">
    <property type="entry name" value="MAJOR FACILITATOR SUPERFAMILY (MFS) PROFILE DOMAIN-CONTAINING PROTEIN-RELATED"/>
    <property type="match status" value="1"/>
</dbReference>
<feature type="transmembrane region" description="Helical" evidence="8">
    <location>
        <begin position="108"/>
        <end position="131"/>
    </location>
</feature>
<feature type="domain" description="Major facilitator superfamily (MFS) profile" evidence="9">
    <location>
        <begin position="20"/>
        <end position="498"/>
    </location>
</feature>
<protein>
    <recommendedName>
        <fullName evidence="9">Major facilitator superfamily (MFS) profile domain-containing protein</fullName>
    </recommendedName>
</protein>
<dbReference type="EMBL" id="RSCD01000011">
    <property type="protein sequence ID" value="RSH90189.1"/>
    <property type="molecule type" value="Genomic_DNA"/>
</dbReference>
<keyword evidence="4 8" id="KW-0812">Transmembrane</keyword>
<sequence>MGAEIHDQTVRLPAFQLMIVFLALNLSLFLSFLDSSSVSTAQPSIARDLNAGSSITWVGTSYLVANTGFQIITSRLSDIFGRKAILLGALGIFGLGDLLCGFAKTPTWLYGCRALAGIGGGGINSLSMIVLSDVVSMKTRGKYMSLLGISIALGSGVGPEVGGLLAEKATWRWVFWITPPMTAVTMVLIVFLLPLKKVPGSVTEKLKAVDWLGSVLSLGGIVMLLVPISGGGTTYAWSSPTVIALLVVGTLMLVAFICVQVWVAKLPILPLGMFKNRTVALLLVQTWFVGMVMYGNLYMAPLYLQNVLGYSPIMAGVMMIPYLVGQIVTTTIAGFVVNATGTNKPGFTIGFLLWAAGQGAQIRFGKSTYVGVVVGILLLQDLASVPPCRASCKPSERAVVTGARNFARTSGGAIGLALCNAIINAVFPKHLPSDLPSSVHDALEVDGFSSDYQSQVTTDQWSGIEDAYSLALRDVFIFFVPLVIMCLVLCFGMKESPLVDNAAAKAEVGREKETKLDLEAGPEAPEGPEGPETPSSDSEPDSEASSKTAVNVLPVADLNGGGAGAISDTGAGVVDKAITILSAPRCRPAAPRAASLRRGLTTPTTPNQASVSSVNVEHVREDPGENEDGDVIAGQTEGGK</sequence>
<dbReference type="GO" id="GO:0012505">
    <property type="term" value="C:endomembrane system"/>
    <property type="evidence" value="ECO:0007669"/>
    <property type="project" value="UniProtKB-SubCell"/>
</dbReference>
<feature type="compositionally biased region" description="Polar residues" evidence="7">
    <location>
        <begin position="601"/>
        <end position="615"/>
    </location>
</feature>
<feature type="region of interest" description="Disordered" evidence="7">
    <location>
        <begin position="509"/>
        <end position="547"/>
    </location>
</feature>
<feature type="transmembrane region" description="Helical" evidence="8">
    <location>
        <begin position="53"/>
        <end position="72"/>
    </location>
</feature>
<feature type="transmembrane region" description="Helical" evidence="8">
    <location>
        <begin position="475"/>
        <end position="493"/>
    </location>
</feature>
<comment type="caution">
    <text evidence="10">The sequence shown here is derived from an EMBL/GenBank/DDBJ whole genome shotgun (WGS) entry which is preliminary data.</text>
</comment>
<feature type="non-terminal residue" evidence="10">
    <location>
        <position position="640"/>
    </location>
</feature>
<dbReference type="InterPro" id="IPR005829">
    <property type="entry name" value="Sugar_transporter_CS"/>
</dbReference>
<dbReference type="PRINTS" id="PR01036">
    <property type="entry name" value="TCRTETB"/>
</dbReference>
<keyword evidence="11" id="KW-1185">Reference proteome</keyword>
<evidence type="ECO:0000256" key="2">
    <source>
        <dbReference type="ARBA" id="ARBA00008335"/>
    </source>
</evidence>
<evidence type="ECO:0000256" key="5">
    <source>
        <dbReference type="ARBA" id="ARBA00022989"/>
    </source>
</evidence>
<organism evidence="10 11">
    <name type="scientific">Saitozyma podzolica</name>
    <dbReference type="NCBI Taxonomy" id="1890683"/>
    <lineage>
        <taxon>Eukaryota</taxon>
        <taxon>Fungi</taxon>
        <taxon>Dikarya</taxon>
        <taxon>Basidiomycota</taxon>
        <taxon>Agaricomycotina</taxon>
        <taxon>Tremellomycetes</taxon>
        <taxon>Tremellales</taxon>
        <taxon>Trimorphomycetaceae</taxon>
        <taxon>Saitozyma</taxon>
    </lineage>
</organism>
<evidence type="ECO:0000256" key="1">
    <source>
        <dbReference type="ARBA" id="ARBA00004127"/>
    </source>
</evidence>
<dbReference type="SUPFAM" id="SSF103473">
    <property type="entry name" value="MFS general substrate transporter"/>
    <property type="match status" value="1"/>
</dbReference>
<dbReference type="AlphaFoldDB" id="A0A427YG99"/>
<feature type="compositionally biased region" description="Basic and acidic residues" evidence="7">
    <location>
        <begin position="509"/>
        <end position="518"/>
    </location>
</feature>
<feature type="region of interest" description="Disordered" evidence="7">
    <location>
        <begin position="586"/>
        <end position="640"/>
    </location>
</feature>
<dbReference type="PROSITE" id="PS00216">
    <property type="entry name" value="SUGAR_TRANSPORT_1"/>
    <property type="match status" value="1"/>
</dbReference>
<keyword evidence="6 8" id="KW-0472">Membrane</keyword>
<dbReference type="InterPro" id="IPR011701">
    <property type="entry name" value="MFS"/>
</dbReference>
<dbReference type="FunFam" id="1.20.1720.10:FF:000013">
    <property type="entry name" value="Related to multidrug resistance proteins"/>
    <property type="match status" value="1"/>
</dbReference>
<proteinExistence type="inferred from homology"/>
<evidence type="ECO:0000259" key="9">
    <source>
        <dbReference type="PROSITE" id="PS50850"/>
    </source>
</evidence>
<dbReference type="InterPro" id="IPR036259">
    <property type="entry name" value="MFS_trans_sf"/>
</dbReference>
<feature type="compositionally biased region" description="Low complexity" evidence="7">
    <location>
        <begin position="586"/>
        <end position="598"/>
    </location>
</feature>
<accession>A0A427YG99</accession>
<dbReference type="OrthoDB" id="10021397at2759"/>
<evidence type="ECO:0000313" key="11">
    <source>
        <dbReference type="Proteomes" id="UP000279259"/>
    </source>
</evidence>
<feature type="transmembrane region" description="Helical" evidence="8">
    <location>
        <begin position="84"/>
        <end position="102"/>
    </location>
</feature>
<dbReference type="GO" id="GO:0022857">
    <property type="term" value="F:transmembrane transporter activity"/>
    <property type="evidence" value="ECO:0007669"/>
    <property type="project" value="InterPro"/>
</dbReference>
<name>A0A427YG99_9TREE</name>
<keyword evidence="5 8" id="KW-1133">Transmembrane helix</keyword>
<dbReference type="Proteomes" id="UP000279259">
    <property type="component" value="Unassembled WGS sequence"/>
</dbReference>
<evidence type="ECO:0000256" key="6">
    <source>
        <dbReference type="ARBA" id="ARBA00023136"/>
    </source>
</evidence>
<evidence type="ECO:0000256" key="8">
    <source>
        <dbReference type="SAM" id="Phobius"/>
    </source>
</evidence>
<comment type="subcellular location">
    <subcellularLocation>
        <location evidence="1">Endomembrane system</location>
        <topology evidence="1">Multi-pass membrane protein</topology>
    </subcellularLocation>
</comment>
<evidence type="ECO:0000313" key="10">
    <source>
        <dbReference type="EMBL" id="RSH90189.1"/>
    </source>
</evidence>
<feature type="transmembrane region" description="Helical" evidence="8">
    <location>
        <begin position="143"/>
        <end position="161"/>
    </location>
</feature>
<feature type="transmembrane region" description="Helical" evidence="8">
    <location>
        <begin position="278"/>
        <end position="299"/>
    </location>
</feature>
<feature type="transmembrane region" description="Helical" evidence="8">
    <location>
        <begin position="215"/>
        <end position="237"/>
    </location>
</feature>
<dbReference type="PANTHER" id="PTHR23501">
    <property type="entry name" value="MAJOR FACILITATOR SUPERFAMILY"/>
    <property type="match status" value="1"/>
</dbReference>
<feature type="transmembrane region" description="Helical" evidence="8">
    <location>
        <begin position="243"/>
        <end position="266"/>
    </location>
</feature>
<dbReference type="Gene3D" id="1.20.1720.10">
    <property type="entry name" value="Multidrug resistance protein D"/>
    <property type="match status" value="1"/>
</dbReference>
<dbReference type="Pfam" id="PF07690">
    <property type="entry name" value="MFS_1"/>
    <property type="match status" value="1"/>
</dbReference>
<keyword evidence="3" id="KW-0813">Transport</keyword>
<feature type="transmembrane region" description="Helical" evidence="8">
    <location>
        <begin position="173"/>
        <end position="195"/>
    </location>
</feature>